<sequence>MRASGALAIFRSGLSQGRDGAGSDFFSILGRMGERRMRCRGLVLSLFFIGTATPLLAEDTRYVESNGITYKEVVQTIKNPVSETTYQTHTEKFYQERVTTDIQESQRAYFTPVTEYSWEAYTPFTLNPFAPPRVAYRWVPKTRWEQRTETVRTPVTRRELVPAERTVSRPVTTLRMVEEEKVTRIAIAPPAQPAASVASRTAIGGVSNLQSDPPRVGTTYLGPMQNIRR</sequence>
<organism evidence="2 3">
    <name type="scientific">Blastopirellula marina</name>
    <dbReference type="NCBI Taxonomy" id="124"/>
    <lineage>
        <taxon>Bacteria</taxon>
        <taxon>Pseudomonadati</taxon>
        <taxon>Planctomycetota</taxon>
        <taxon>Planctomycetia</taxon>
        <taxon>Pirellulales</taxon>
        <taxon>Pirellulaceae</taxon>
        <taxon>Blastopirellula</taxon>
    </lineage>
</organism>
<reference evidence="2 3" key="1">
    <citation type="submission" date="2018-02" db="EMBL/GenBank/DDBJ databases">
        <title>Comparative genomes isolates from brazilian mangrove.</title>
        <authorList>
            <person name="Araujo J.E."/>
            <person name="Taketani R.G."/>
            <person name="Silva M.C.P."/>
            <person name="Loureco M.V."/>
            <person name="Andreote F.D."/>
        </authorList>
    </citation>
    <scope>NUCLEOTIDE SEQUENCE [LARGE SCALE GENOMIC DNA]</scope>
    <source>
        <strain evidence="2 3">NAP PRIS-MGV</strain>
    </source>
</reference>
<name>A0A2S8F4Y9_9BACT</name>
<protein>
    <submittedName>
        <fullName evidence="2">Uncharacterized protein</fullName>
    </submittedName>
</protein>
<feature type="region of interest" description="Disordered" evidence="1">
    <location>
        <begin position="206"/>
        <end position="229"/>
    </location>
</feature>
<proteinExistence type="predicted"/>
<comment type="caution">
    <text evidence="2">The sequence shown here is derived from an EMBL/GenBank/DDBJ whole genome shotgun (WGS) entry which is preliminary data.</text>
</comment>
<dbReference type="EMBL" id="PUIB01000028">
    <property type="protein sequence ID" value="PQO27226.1"/>
    <property type="molecule type" value="Genomic_DNA"/>
</dbReference>
<gene>
    <name evidence="2" type="ORF">C5Y98_28730</name>
</gene>
<accession>A0A2S8F4Y9</accession>
<dbReference type="AlphaFoldDB" id="A0A2S8F4Y9"/>
<evidence type="ECO:0000313" key="3">
    <source>
        <dbReference type="Proteomes" id="UP000239388"/>
    </source>
</evidence>
<evidence type="ECO:0000256" key="1">
    <source>
        <dbReference type="SAM" id="MobiDB-lite"/>
    </source>
</evidence>
<dbReference type="Proteomes" id="UP000239388">
    <property type="component" value="Unassembled WGS sequence"/>
</dbReference>
<evidence type="ECO:0000313" key="2">
    <source>
        <dbReference type="EMBL" id="PQO27226.1"/>
    </source>
</evidence>